<evidence type="ECO:0000313" key="2">
    <source>
        <dbReference type="Proteomes" id="UP000535182"/>
    </source>
</evidence>
<organism evidence="1 2">
    <name type="scientific">Tunturiibacter gelidiferens</name>
    <dbReference type="NCBI Taxonomy" id="3069689"/>
    <lineage>
        <taxon>Bacteria</taxon>
        <taxon>Pseudomonadati</taxon>
        <taxon>Acidobacteriota</taxon>
        <taxon>Terriglobia</taxon>
        <taxon>Terriglobales</taxon>
        <taxon>Acidobacteriaceae</taxon>
        <taxon>Tunturiibacter</taxon>
    </lineage>
</organism>
<dbReference type="EMBL" id="JACHEB010000007">
    <property type="protein sequence ID" value="MBB5329784.1"/>
    <property type="molecule type" value="Genomic_DNA"/>
</dbReference>
<protein>
    <submittedName>
        <fullName evidence="1">Uncharacterized protein</fullName>
    </submittedName>
</protein>
<dbReference type="Proteomes" id="UP000535182">
    <property type="component" value="Unassembled WGS sequence"/>
</dbReference>
<sequence length="87" mass="9839">MLFGCVEVVTCCFVMMPRGIHMRLFCHCCSLPFLGNGSPSEYDGAASRRVIHHFSIQATLHPDLFIHSTKGVWPSIGDRRLFPQKVF</sequence>
<evidence type="ECO:0000313" key="1">
    <source>
        <dbReference type="EMBL" id="MBB5329784.1"/>
    </source>
</evidence>
<name>A0A9X0U4U0_9BACT</name>
<reference evidence="1 2" key="1">
    <citation type="submission" date="2020-08" db="EMBL/GenBank/DDBJ databases">
        <title>Genomic Encyclopedia of Type Strains, Phase IV (KMG-V): Genome sequencing to study the core and pangenomes of soil and plant-associated prokaryotes.</title>
        <authorList>
            <person name="Whitman W."/>
        </authorList>
    </citation>
    <scope>NUCLEOTIDE SEQUENCE [LARGE SCALE GENOMIC DNA]</scope>
    <source>
        <strain evidence="1 2">X5P2</strain>
    </source>
</reference>
<accession>A0A9X0U4U0</accession>
<gene>
    <name evidence="1" type="ORF">HDF14_003406</name>
</gene>
<comment type="caution">
    <text evidence="1">The sequence shown here is derived from an EMBL/GenBank/DDBJ whole genome shotgun (WGS) entry which is preliminary data.</text>
</comment>
<keyword evidence="2" id="KW-1185">Reference proteome</keyword>
<dbReference type="AlphaFoldDB" id="A0A9X0U4U0"/>
<proteinExistence type="predicted"/>